<dbReference type="InterPro" id="IPR032675">
    <property type="entry name" value="LRR_dom_sf"/>
</dbReference>
<sequence>MDPALPAELEREIFEISALSSPKYIPNLLLVAHHVKVWTEPFLFRSLSIVSNNNYLGAASEDAIRIASQKFVKLLDQKPACFFQDRVRSLVLSGLEDGIVARILSLCTRVSHLALFGISTEPAWLSMIAEMPLLEISSSIDGFFTPLGVDFHHPLFNTLSHLDLFEAPASAGWVDVLCSLPRLTHLSFNSDTSLENVSFREILAKGTSLQVLVLVVGSIQEIESEDYPFSEYRYFADDCRSVIMLVEDCLRDWEIGAIGGENYWIRAQNFIQKRRSGEIQAWQYVVRGTG</sequence>
<dbReference type="SUPFAM" id="SSF52047">
    <property type="entry name" value="RNI-like"/>
    <property type="match status" value="1"/>
</dbReference>
<reference evidence="1 2" key="1">
    <citation type="journal article" date="2024" name="J Genomics">
        <title>Draft genome sequencing and assembly of Favolaschia claudopus CIRM-BRFM 2984 isolated from oak limbs.</title>
        <authorList>
            <person name="Navarro D."/>
            <person name="Drula E."/>
            <person name="Chaduli D."/>
            <person name="Cazenave R."/>
            <person name="Ahrendt S."/>
            <person name="Wang J."/>
            <person name="Lipzen A."/>
            <person name="Daum C."/>
            <person name="Barry K."/>
            <person name="Grigoriev I.V."/>
            <person name="Favel A."/>
            <person name="Rosso M.N."/>
            <person name="Martin F."/>
        </authorList>
    </citation>
    <scope>NUCLEOTIDE SEQUENCE [LARGE SCALE GENOMIC DNA]</scope>
    <source>
        <strain evidence="1 2">CIRM-BRFM 2984</strain>
    </source>
</reference>
<gene>
    <name evidence="1" type="ORF">R3P38DRAFT_2905605</name>
</gene>
<proteinExistence type="predicted"/>
<accession>A0AAW0CH81</accession>
<evidence type="ECO:0000313" key="1">
    <source>
        <dbReference type="EMBL" id="KAK7038317.1"/>
    </source>
</evidence>
<dbReference type="Gene3D" id="3.80.10.10">
    <property type="entry name" value="Ribonuclease Inhibitor"/>
    <property type="match status" value="1"/>
</dbReference>
<comment type="caution">
    <text evidence="1">The sequence shown here is derived from an EMBL/GenBank/DDBJ whole genome shotgun (WGS) entry which is preliminary data.</text>
</comment>
<organism evidence="1 2">
    <name type="scientific">Favolaschia claudopus</name>
    <dbReference type="NCBI Taxonomy" id="2862362"/>
    <lineage>
        <taxon>Eukaryota</taxon>
        <taxon>Fungi</taxon>
        <taxon>Dikarya</taxon>
        <taxon>Basidiomycota</taxon>
        <taxon>Agaricomycotina</taxon>
        <taxon>Agaricomycetes</taxon>
        <taxon>Agaricomycetidae</taxon>
        <taxon>Agaricales</taxon>
        <taxon>Marasmiineae</taxon>
        <taxon>Mycenaceae</taxon>
        <taxon>Favolaschia</taxon>
    </lineage>
</organism>
<name>A0AAW0CH81_9AGAR</name>
<evidence type="ECO:0000313" key="2">
    <source>
        <dbReference type="Proteomes" id="UP001362999"/>
    </source>
</evidence>
<keyword evidence="2" id="KW-1185">Reference proteome</keyword>
<dbReference type="AlphaFoldDB" id="A0AAW0CH81"/>
<protein>
    <submittedName>
        <fullName evidence="1">Uncharacterized protein</fullName>
    </submittedName>
</protein>
<dbReference type="Proteomes" id="UP001362999">
    <property type="component" value="Unassembled WGS sequence"/>
</dbReference>
<dbReference type="EMBL" id="JAWWNJ010000017">
    <property type="protein sequence ID" value="KAK7038317.1"/>
    <property type="molecule type" value="Genomic_DNA"/>
</dbReference>